<dbReference type="PANTHER" id="PTHR13856:SF32">
    <property type="entry name" value="TARGET OF MYB1 MEMBRANE TRAFFICKING PROTEIN"/>
    <property type="match status" value="1"/>
</dbReference>
<dbReference type="Proteomes" id="UP000324632">
    <property type="component" value="Chromosome 13"/>
</dbReference>
<accession>A0A5A9NUN9</accession>
<dbReference type="PANTHER" id="PTHR13856">
    <property type="entry name" value="VHS DOMAIN CONTAINING PROTEIN FAMILY"/>
    <property type="match status" value="1"/>
</dbReference>
<evidence type="ECO:0000313" key="3">
    <source>
        <dbReference type="Proteomes" id="UP000324632"/>
    </source>
</evidence>
<protein>
    <submittedName>
        <fullName evidence="2">Target of Myb protein 1</fullName>
    </submittedName>
</protein>
<gene>
    <name evidence="2" type="ORF">E1301_Tti024250</name>
</gene>
<name>A0A5A9NUN9_9TELE</name>
<dbReference type="GO" id="GO:0005768">
    <property type="term" value="C:endosome"/>
    <property type="evidence" value="ECO:0007669"/>
    <property type="project" value="TreeGrafter"/>
</dbReference>
<keyword evidence="3" id="KW-1185">Reference proteome</keyword>
<organism evidence="2 3">
    <name type="scientific">Triplophysa tibetana</name>
    <dbReference type="NCBI Taxonomy" id="1572043"/>
    <lineage>
        <taxon>Eukaryota</taxon>
        <taxon>Metazoa</taxon>
        <taxon>Chordata</taxon>
        <taxon>Craniata</taxon>
        <taxon>Vertebrata</taxon>
        <taxon>Euteleostomi</taxon>
        <taxon>Actinopterygii</taxon>
        <taxon>Neopterygii</taxon>
        <taxon>Teleostei</taxon>
        <taxon>Ostariophysi</taxon>
        <taxon>Cypriniformes</taxon>
        <taxon>Nemacheilidae</taxon>
        <taxon>Triplophysa</taxon>
    </lineage>
</organism>
<feature type="region of interest" description="Disordered" evidence="1">
    <location>
        <begin position="51"/>
        <end position="87"/>
    </location>
</feature>
<dbReference type="GO" id="GO:0016020">
    <property type="term" value="C:membrane"/>
    <property type="evidence" value="ECO:0007669"/>
    <property type="project" value="TreeGrafter"/>
</dbReference>
<evidence type="ECO:0000313" key="2">
    <source>
        <dbReference type="EMBL" id="KAA0713490.1"/>
    </source>
</evidence>
<sequence>MFPVGETPAPHSSVMEDIESWLSTESPDVEDGEGVTSEEFDKFLANRAKAADHLPAMNQTSSARVSHMTPPQPTSEQEQKHNQLFSL</sequence>
<evidence type="ECO:0000256" key="1">
    <source>
        <dbReference type="SAM" id="MobiDB-lite"/>
    </source>
</evidence>
<dbReference type="AlphaFoldDB" id="A0A5A9NUN9"/>
<dbReference type="GO" id="GO:0030276">
    <property type="term" value="F:clathrin binding"/>
    <property type="evidence" value="ECO:0007669"/>
    <property type="project" value="TreeGrafter"/>
</dbReference>
<dbReference type="EMBL" id="SOYY01000013">
    <property type="protein sequence ID" value="KAA0713490.1"/>
    <property type="molecule type" value="Genomic_DNA"/>
</dbReference>
<reference evidence="2 3" key="1">
    <citation type="journal article" date="2019" name="Mol. Ecol. Resour.">
        <title>Chromosome-level genome assembly of Triplophysa tibetana, a fish adapted to the harsh high-altitude environment of the Tibetan Plateau.</title>
        <authorList>
            <person name="Yang X."/>
            <person name="Liu H."/>
            <person name="Ma Z."/>
            <person name="Zou Y."/>
            <person name="Zou M."/>
            <person name="Mao Y."/>
            <person name="Li X."/>
            <person name="Wang H."/>
            <person name="Chen T."/>
            <person name="Wang W."/>
            <person name="Yang R."/>
        </authorList>
    </citation>
    <scope>NUCLEOTIDE SEQUENCE [LARGE SCALE GENOMIC DNA]</scope>
    <source>
        <strain evidence="2">TTIB1903HZAU</strain>
        <tissue evidence="2">Muscle</tissue>
    </source>
</reference>
<comment type="caution">
    <text evidence="2">The sequence shown here is derived from an EMBL/GenBank/DDBJ whole genome shotgun (WGS) entry which is preliminary data.</text>
</comment>
<dbReference type="GO" id="GO:0007165">
    <property type="term" value="P:signal transduction"/>
    <property type="evidence" value="ECO:0007669"/>
    <property type="project" value="TreeGrafter"/>
</dbReference>
<proteinExistence type="predicted"/>